<keyword evidence="3" id="KW-1185">Reference proteome</keyword>
<feature type="transmembrane region" description="Helical" evidence="1">
    <location>
        <begin position="53"/>
        <end position="71"/>
    </location>
</feature>
<keyword evidence="1" id="KW-0472">Membrane</keyword>
<reference evidence="2 3" key="1">
    <citation type="submission" date="2024-02" db="EMBL/GenBank/DDBJ databases">
        <title>Rubritalea halochordaticola NBRC 107102.</title>
        <authorList>
            <person name="Ichikawa N."/>
            <person name="Katano-Makiyama Y."/>
            <person name="Hidaka K."/>
        </authorList>
    </citation>
    <scope>NUCLEOTIDE SEQUENCE [LARGE SCALE GENOMIC DNA]</scope>
    <source>
        <strain evidence="2 3">NBRC 107102</strain>
    </source>
</reference>
<evidence type="ECO:0000313" key="3">
    <source>
        <dbReference type="Proteomes" id="UP001424741"/>
    </source>
</evidence>
<feature type="transmembrane region" description="Helical" evidence="1">
    <location>
        <begin position="229"/>
        <end position="251"/>
    </location>
</feature>
<feature type="transmembrane region" description="Helical" evidence="1">
    <location>
        <begin position="163"/>
        <end position="183"/>
    </location>
</feature>
<dbReference type="RefSeq" id="WP_346189727.1">
    <property type="nucleotide sequence ID" value="NZ_BAABRL010000012.1"/>
</dbReference>
<dbReference type="EMBL" id="BAABRL010000012">
    <property type="protein sequence ID" value="GAA5497186.1"/>
    <property type="molecule type" value="Genomic_DNA"/>
</dbReference>
<evidence type="ECO:0008006" key="4">
    <source>
        <dbReference type="Google" id="ProtNLM"/>
    </source>
</evidence>
<evidence type="ECO:0000313" key="2">
    <source>
        <dbReference type="EMBL" id="GAA5497186.1"/>
    </source>
</evidence>
<keyword evidence="1" id="KW-0812">Transmembrane</keyword>
<sequence>MYSQIFKLHAVTTLYQKLGVLCLLMTAVLPFVLPEMTNYHVDDRLLAPARAQVVWQFSWIVVVFWLLYHAATSGAEYVQSGLAAYYTSSGLSKGGQLTMLWMSCMIYGVLLCLISAVVTVVFASPQHELESRHWLVLVVQQFSLMLIVVSAFVSFALALGSRLGGTIGYVGSLGVFVWSFYGVKMVQNLVVAKDSFVVDWLYIVSPHGFLSDLTHRFVHKQGAMASSEFMALFEYLAGWCLVASALSLFMFNSKQR</sequence>
<organism evidence="2 3">
    <name type="scientific">Rubritalea halochordaticola</name>
    <dbReference type="NCBI Taxonomy" id="714537"/>
    <lineage>
        <taxon>Bacteria</taxon>
        <taxon>Pseudomonadati</taxon>
        <taxon>Verrucomicrobiota</taxon>
        <taxon>Verrucomicrobiia</taxon>
        <taxon>Verrucomicrobiales</taxon>
        <taxon>Rubritaleaceae</taxon>
        <taxon>Rubritalea</taxon>
    </lineage>
</organism>
<keyword evidence="1" id="KW-1133">Transmembrane helix</keyword>
<name>A0ABP9V3F1_9BACT</name>
<accession>A0ABP9V3F1</accession>
<feature type="transmembrane region" description="Helical" evidence="1">
    <location>
        <begin position="99"/>
        <end position="122"/>
    </location>
</feature>
<feature type="transmembrane region" description="Helical" evidence="1">
    <location>
        <begin position="134"/>
        <end position="157"/>
    </location>
</feature>
<dbReference type="Proteomes" id="UP001424741">
    <property type="component" value="Unassembled WGS sequence"/>
</dbReference>
<comment type="caution">
    <text evidence="2">The sequence shown here is derived from an EMBL/GenBank/DDBJ whole genome shotgun (WGS) entry which is preliminary data.</text>
</comment>
<gene>
    <name evidence="2" type="ORF">Rhal01_03376</name>
</gene>
<proteinExistence type="predicted"/>
<protein>
    <recommendedName>
        <fullName evidence="4">ABC transporter permease</fullName>
    </recommendedName>
</protein>
<feature type="transmembrane region" description="Helical" evidence="1">
    <location>
        <begin position="14"/>
        <end position="33"/>
    </location>
</feature>
<evidence type="ECO:0000256" key="1">
    <source>
        <dbReference type="SAM" id="Phobius"/>
    </source>
</evidence>